<dbReference type="InterPro" id="IPR017395">
    <property type="entry name" value="Chlorophyllase-like"/>
</dbReference>
<feature type="domain" description="DUF1400" evidence="4">
    <location>
        <begin position="23"/>
        <end position="151"/>
    </location>
</feature>
<dbReference type="STRING" id="671072.PL9214290825"/>
<dbReference type="Proteomes" id="UP000184315">
    <property type="component" value="Unassembled WGS sequence"/>
</dbReference>
<dbReference type="OrthoDB" id="422423at2"/>
<organism evidence="5 6">
    <name type="scientific">Planktothrix tepida PCC 9214</name>
    <dbReference type="NCBI Taxonomy" id="671072"/>
    <lineage>
        <taxon>Bacteria</taxon>
        <taxon>Bacillati</taxon>
        <taxon>Cyanobacteriota</taxon>
        <taxon>Cyanophyceae</taxon>
        <taxon>Oscillatoriophycideae</taxon>
        <taxon>Oscillatoriales</taxon>
        <taxon>Microcoleaceae</taxon>
        <taxon>Planktothrix</taxon>
    </lineage>
</organism>
<reference evidence="6" key="1">
    <citation type="submission" date="2015-10" db="EMBL/GenBank/DDBJ databases">
        <authorList>
            <person name="Regsiter A."/>
            <person name="william w."/>
        </authorList>
    </citation>
    <scope>NUCLEOTIDE SEQUENCE [LARGE SCALE GENOMIC DNA]</scope>
</reference>
<dbReference type="RefSeq" id="WP_072718125.1">
    <property type="nucleotide sequence ID" value="NZ_LN889782.1"/>
</dbReference>
<keyword evidence="3" id="KW-0443">Lipid metabolism</keyword>
<gene>
    <name evidence="5" type="ORF">PL9214290825</name>
</gene>
<keyword evidence="6" id="KW-1185">Reference proteome</keyword>
<keyword evidence="1" id="KW-0378">Hydrolase</keyword>
<dbReference type="Pfam" id="PF07176">
    <property type="entry name" value="DUF1400"/>
    <property type="match status" value="1"/>
</dbReference>
<dbReference type="AlphaFoldDB" id="A0A1J1LGT6"/>
<evidence type="ECO:0000313" key="5">
    <source>
        <dbReference type="EMBL" id="CUR31234.1"/>
    </source>
</evidence>
<dbReference type="SUPFAM" id="SSF53474">
    <property type="entry name" value="alpha/beta-Hydrolases"/>
    <property type="match status" value="1"/>
</dbReference>
<protein>
    <recommendedName>
        <fullName evidence="4">DUF1400 domain-containing protein</fullName>
    </recommendedName>
</protein>
<dbReference type="PANTHER" id="PTHR10272">
    <property type="entry name" value="PLATELET-ACTIVATING FACTOR ACETYLHYDROLASE"/>
    <property type="match status" value="1"/>
</dbReference>
<evidence type="ECO:0000256" key="3">
    <source>
        <dbReference type="ARBA" id="ARBA00023098"/>
    </source>
</evidence>
<dbReference type="Pfam" id="PF07224">
    <property type="entry name" value="Chlorophyllase"/>
    <property type="match status" value="1"/>
</dbReference>
<dbReference type="InterPro" id="IPR029058">
    <property type="entry name" value="AB_hydrolase_fold"/>
</dbReference>
<dbReference type="InterPro" id="IPR010802">
    <property type="entry name" value="DUF1400"/>
</dbReference>
<name>A0A1J1LGT6_9CYAN</name>
<dbReference type="EMBL" id="CZDF01000132">
    <property type="protein sequence ID" value="CUR31234.1"/>
    <property type="molecule type" value="Genomic_DNA"/>
</dbReference>
<dbReference type="Gene3D" id="3.40.50.1820">
    <property type="entry name" value="alpha/beta hydrolase"/>
    <property type="match status" value="1"/>
</dbReference>
<dbReference type="GO" id="GO:0016042">
    <property type="term" value="P:lipid catabolic process"/>
    <property type="evidence" value="ECO:0007669"/>
    <property type="project" value="UniProtKB-KW"/>
</dbReference>
<evidence type="ECO:0000313" key="6">
    <source>
        <dbReference type="Proteomes" id="UP000184315"/>
    </source>
</evidence>
<dbReference type="GO" id="GO:0003847">
    <property type="term" value="F:1-alkyl-2-acetylglycerophosphocholine esterase activity"/>
    <property type="evidence" value="ECO:0007669"/>
    <property type="project" value="TreeGrafter"/>
</dbReference>
<dbReference type="PANTHER" id="PTHR10272:SF13">
    <property type="entry name" value="POLY(ETHYLENE TEREPHTHALATE) HYDROLASE"/>
    <property type="match status" value="1"/>
</dbReference>
<evidence type="ECO:0000256" key="1">
    <source>
        <dbReference type="ARBA" id="ARBA00022801"/>
    </source>
</evidence>
<accession>A0A1J1LGT6</accession>
<evidence type="ECO:0000259" key="4">
    <source>
        <dbReference type="Pfam" id="PF07176"/>
    </source>
</evidence>
<sequence>MQWFVSFVLTSVSILFATLPAVAAEFIIVPLGKTTISISLDSLENYVNQGKINPQEPLANYLGLLSPEQQQSLRQFLQTRYTPPDISIEQFVNSPLLVAFLIHVGNIIKTQSEQNGADAIRASLIDVANAPNGFTVLEVMRQFPSPEIRLNVELALKTLTKVFAFIRQTHAVTQSLAVLSEIEAQKATITNFSKMPDLRILGKLYTSTKQTLTVNNSHNNRRFEVDIYLPKPISPEGQNSQTLSYPVIVISHGLASDRSRFENLAKHLTSYGFVVAVPQHPGSDYQQFQSLLNGDAKDLFEPEQFLDRPRDITELLNQLEKLNSTKFNQQLNLQNVGVIGHSLGGYTALTLAGATLDFTQLKTDCQQPNIPLNPSLFLQCRALELRPENYMLQDPRVKAIFILNPVNSSILGKSGLSRIKIPVFITASTEDFLAPALLEQLNAFTWLTTSNKYLVLQNHATHFYDITSENASEVLGNSSIIIPTSEIIRSYIKALSTAFFQTYLSQNSQYKPYLNAAYTQTISDPLYPVSLIQSLTPNQLTNAINGVTSE</sequence>
<evidence type="ECO:0000256" key="2">
    <source>
        <dbReference type="ARBA" id="ARBA00022963"/>
    </source>
</evidence>
<proteinExistence type="predicted"/>
<keyword evidence="2" id="KW-0442">Lipid degradation</keyword>